<dbReference type="GO" id="GO:0016020">
    <property type="term" value="C:membrane"/>
    <property type="evidence" value="ECO:0007669"/>
    <property type="project" value="InterPro"/>
</dbReference>
<comment type="caution">
    <text evidence="1">The sequence shown here is derived from an EMBL/GenBank/DDBJ whole genome shotgun (WGS) entry which is preliminary data.</text>
</comment>
<dbReference type="RefSeq" id="WP_277521358.1">
    <property type="nucleotide sequence ID" value="NZ_JAMQOT010000003.1"/>
</dbReference>
<dbReference type="GO" id="GO:0047355">
    <property type="term" value="F:CDP-glycerol glycerophosphotransferase activity"/>
    <property type="evidence" value="ECO:0007669"/>
    <property type="project" value="InterPro"/>
</dbReference>
<proteinExistence type="predicted"/>
<dbReference type="SUPFAM" id="SSF53756">
    <property type="entry name" value="UDP-Glycosyltransferase/glycogen phosphorylase"/>
    <property type="match status" value="1"/>
</dbReference>
<dbReference type="InterPro" id="IPR043148">
    <property type="entry name" value="TagF_C"/>
</dbReference>
<sequence length="663" mass="74771">MIDFIINILIKLSGIIERVMPRSNGSRRNDGPTLCVCRTQEDLDRIESSNDQSDVVIGSNDPDIHAAAHEETQFETTFLQHAISFYEVAEDVLDIAETIDEWLVDIGDDAGVSTEVLFTQKTPEGSEIGRVQELLLLIESYQKIIKDHNIKTVYLHRNPQSDWKDDILVAVADSQGIPVIEERPFSYRLKTMLEFETRSVVIGETTVKLPVPKQVIDFVRTIYIFIDLLWDRSSFSSSEVNNPEVTFQLSSSDEKHIDNITGVMSELQERGRVHPVALSWNAKSGAKTLRNSGYEVVNLTDAFPLRRVGELLLEIVQVMAAGYRHKNQLFENPDFTYRGIELAPHLWPDLRSVVVPGIPRRLVIQWASEQYFGTRRPAALKPWGMGALEYGKISHNVAERVCKPVTFHYNLGVVTEQPYFQNKLDFYIANGDREKEWYIEHGVTPSDIVVAGHSRYDGINAFRRDHSQEDSRTHLGIDSDQRLCIFLANQSDIAGLCSTVEKIQTVDTLVSVANNFPSCILLVKPHPSGNPDPTRKILKKIENDNVEFVEDSSPFHCLNAADIVVTKYSTVGIEAMLFDRPVVSVALDGETRFQDIFGDVAERVSSTDQLYSFFENILIGREQLPDQSIARKEFLAEISAHSQSAATELMATAIEQRVDSIDE</sequence>
<protein>
    <submittedName>
        <fullName evidence="1">CDP-glycerol glycerophosphotransferase family protein</fullName>
    </submittedName>
</protein>
<dbReference type="EMBL" id="JAMQOT010000003">
    <property type="protein sequence ID" value="MDF9745857.1"/>
    <property type="molecule type" value="Genomic_DNA"/>
</dbReference>
<organism evidence="1 2">
    <name type="scientific">Natrinema salsiterrestre</name>
    <dbReference type="NCBI Taxonomy" id="2950540"/>
    <lineage>
        <taxon>Archaea</taxon>
        <taxon>Methanobacteriati</taxon>
        <taxon>Methanobacteriota</taxon>
        <taxon>Stenosarchaea group</taxon>
        <taxon>Halobacteria</taxon>
        <taxon>Halobacteriales</taxon>
        <taxon>Natrialbaceae</taxon>
        <taxon>Natrinema</taxon>
    </lineage>
</organism>
<dbReference type="Pfam" id="PF04464">
    <property type="entry name" value="Glyphos_transf"/>
    <property type="match status" value="1"/>
</dbReference>
<keyword evidence="2" id="KW-1185">Reference proteome</keyword>
<dbReference type="AlphaFoldDB" id="A0A9Q4L3J0"/>
<gene>
    <name evidence="1" type="ORF">NDI89_09710</name>
</gene>
<evidence type="ECO:0000313" key="2">
    <source>
        <dbReference type="Proteomes" id="UP001154061"/>
    </source>
</evidence>
<evidence type="ECO:0000313" key="1">
    <source>
        <dbReference type="EMBL" id="MDF9745857.1"/>
    </source>
</evidence>
<reference evidence="1" key="1">
    <citation type="submission" date="2022-06" db="EMBL/GenBank/DDBJ databases">
        <title>Natrinema sp. a new haloarchaeum isolate from saline soil.</title>
        <authorList>
            <person name="Strakova D."/>
            <person name="Galisteo C."/>
            <person name="Sanchez-Porro C."/>
            <person name="Ventosa A."/>
        </authorList>
    </citation>
    <scope>NUCLEOTIDE SEQUENCE</scope>
    <source>
        <strain evidence="1">S1CR25-10</strain>
    </source>
</reference>
<accession>A0A9Q4L3J0</accession>
<dbReference type="Gene3D" id="3.40.50.12580">
    <property type="match status" value="1"/>
</dbReference>
<dbReference type="Proteomes" id="UP001154061">
    <property type="component" value="Unassembled WGS sequence"/>
</dbReference>
<name>A0A9Q4L3J0_9EURY</name>
<dbReference type="InterPro" id="IPR007554">
    <property type="entry name" value="Glycerophosphate_synth"/>
</dbReference>